<dbReference type="Proteomes" id="UP000800035">
    <property type="component" value="Unassembled WGS sequence"/>
</dbReference>
<comment type="function">
    <text evidence="4">Component of the Mediator complex, a coactivator involved in the regulated transcription of nearly all RNA polymerase II-dependent genes. Mediator functions as a bridge to convey information from gene-specific regulatory proteins to the basal RNA polymerase II transcription machinery. Mediator is recruited to promoters by direct interactions with regulatory proteins and serves as a scaffold for the assembly of a functional pre-initiation complex with RNA polymerase II and the general transcription factors.</text>
</comment>
<proteinExistence type="inferred from homology"/>
<dbReference type="GO" id="GO:0016592">
    <property type="term" value="C:mediator complex"/>
    <property type="evidence" value="ECO:0007669"/>
    <property type="project" value="InterPro"/>
</dbReference>
<keyword evidence="7" id="KW-1185">Reference proteome</keyword>
<gene>
    <name evidence="4" type="primary">MED11</name>
    <name evidence="6" type="ORF">CC80DRAFT_66775</name>
</gene>
<dbReference type="OrthoDB" id="5418434at2759"/>
<keyword evidence="3 4" id="KW-0539">Nucleus</keyword>
<evidence type="ECO:0000256" key="1">
    <source>
        <dbReference type="ARBA" id="ARBA00004123"/>
    </source>
</evidence>
<comment type="subcellular location">
    <subcellularLocation>
        <location evidence="1 4">Nucleus</location>
    </subcellularLocation>
</comment>
<dbReference type="GO" id="GO:0003712">
    <property type="term" value="F:transcription coregulator activity"/>
    <property type="evidence" value="ECO:0007669"/>
    <property type="project" value="InterPro"/>
</dbReference>
<protein>
    <recommendedName>
        <fullName evidence="4">Mediator of RNA polymerase II transcription subunit 11</fullName>
    </recommendedName>
    <alternativeName>
        <fullName evidence="4">Mediator complex subunit 11</fullName>
    </alternativeName>
</protein>
<evidence type="ECO:0000256" key="5">
    <source>
        <dbReference type="SAM" id="MobiDB-lite"/>
    </source>
</evidence>
<comment type="similarity">
    <text evidence="2 4">Belongs to the Mediator complex subunit 11 family.</text>
</comment>
<dbReference type="EMBL" id="ML976991">
    <property type="protein sequence ID" value="KAF1956819.1"/>
    <property type="molecule type" value="Genomic_DNA"/>
</dbReference>
<feature type="region of interest" description="Disordered" evidence="5">
    <location>
        <begin position="43"/>
        <end position="62"/>
    </location>
</feature>
<accession>A0A6A5TYM4</accession>
<keyword evidence="4" id="KW-0804">Transcription</keyword>
<keyword evidence="4" id="KW-0010">Activator</keyword>
<comment type="subunit">
    <text evidence="4">Component of the Mediator complex.</text>
</comment>
<evidence type="ECO:0000256" key="2">
    <source>
        <dbReference type="ARBA" id="ARBA00008186"/>
    </source>
</evidence>
<reference evidence="6" key="1">
    <citation type="journal article" date="2020" name="Stud. Mycol.">
        <title>101 Dothideomycetes genomes: a test case for predicting lifestyles and emergence of pathogens.</title>
        <authorList>
            <person name="Haridas S."/>
            <person name="Albert R."/>
            <person name="Binder M."/>
            <person name="Bloem J."/>
            <person name="Labutti K."/>
            <person name="Salamov A."/>
            <person name="Andreopoulos B."/>
            <person name="Baker S."/>
            <person name="Barry K."/>
            <person name="Bills G."/>
            <person name="Bluhm B."/>
            <person name="Cannon C."/>
            <person name="Castanera R."/>
            <person name="Culley D."/>
            <person name="Daum C."/>
            <person name="Ezra D."/>
            <person name="Gonzalez J."/>
            <person name="Henrissat B."/>
            <person name="Kuo A."/>
            <person name="Liang C."/>
            <person name="Lipzen A."/>
            <person name="Lutzoni F."/>
            <person name="Magnuson J."/>
            <person name="Mondo S."/>
            <person name="Nolan M."/>
            <person name="Ohm R."/>
            <person name="Pangilinan J."/>
            <person name="Park H.-J."/>
            <person name="Ramirez L."/>
            <person name="Alfaro M."/>
            <person name="Sun H."/>
            <person name="Tritt A."/>
            <person name="Yoshinaga Y."/>
            <person name="Zwiers L.-H."/>
            <person name="Turgeon B."/>
            <person name="Goodwin S."/>
            <person name="Spatafora J."/>
            <person name="Crous P."/>
            <person name="Grigoriev I."/>
        </authorList>
    </citation>
    <scope>NUCLEOTIDE SEQUENCE</scope>
    <source>
        <strain evidence="6">CBS 675.92</strain>
    </source>
</reference>
<sequence>MPPPDSPSEPYAETAATHIRTLSTLSTRLPTLLTTTATTLSQLTNAPIPTNPNTPNTPDTPALRRAALSTTANTFFTAVLELNSALHAQIDDLEKQGVIPAEEVRFRAVVQGAGAQGKSAVRDSQASVTNNGLGSFDVGVLNARAGEMKDG</sequence>
<evidence type="ECO:0000256" key="3">
    <source>
        <dbReference type="ARBA" id="ARBA00023242"/>
    </source>
</evidence>
<feature type="compositionally biased region" description="Low complexity" evidence="5">
    <location>
        <begin position="43"/>
        <end position="61"/>
    </location>
</feature>
<dbReference type="InterPro" id="IPR019404">
    <property type="entry name" value="Mediator_Med11"/>
</dbReference>
<dbReference type="Pfam" id="PF10280">
    <property type="entry name" value="Med11"/>
    <property type="match status" value="1"/>
</dbReference>
<dbReference type="GO" id="GO:0006357">
    <property type="term" value="P:regulation of transcription by RNA polymerase II"/>
    <property type="evidence" value="ECO:0007669"/>
    <property type="project" value="InterPro"/>
</dbReference>
<evidence type="ECO:0000313" key="6">
    <source>
        <dbReference type="EMBL" id="KAF1956819.1"/>
    </source>
</evidence>
<evidence type="ECO:0000256" key="4">
    <source>
        <dbReference type="RuleBase" id="RU364147"/>
    </source>
</evidence>
<name>A0A6A5TYM4_9PLEO</name>
<evidence type="ECO:0000313" key="7">
    <source>
        <dbReference type="Proteomes" id="UP000800035"/>
    </source>
</evidence>
<organism evidence="6 7">
    <name type="scientific">Byssothecium circinans</name>
    <dbReference type="NCBI Taxonomy" id="147558"/>
    <lineage>
        <taxon>Eukaryota</taxon>
        <taxon>Fungi</taxon>
        <taxon>Dikarya</taxon>
        <taxon>Ascomycota</taxon>
        <taxon>Pezizomycotina</taxon>
        <taxon>Dothideomycetes</taxon>
        <taxon>Pleosporomycetidae</taxon>
        <taxon>Pleosporales</taxon>
        <taxon>Massarineae</taxon>
        <taxon>Massarinaceae</taxon>
        <taxon>Byssothecium</taxon>
    </lineage>
</organism>
<keyword evidence="4" id="KW-0805">Transcription regulation</keyword>
<dbReference type="AlphaFoldDB" id="A0A6A5TYM4"/>